<dbReference type="AlphaFoldDB" id="A0A8D8Q8P0"/>
<sequence>MESILSLSLSLSLSPSLPLWVEPGLMVFRFFPSLIRKFSQVHSHLTKFPFFTSGFSNFFNARISTVSTLIQAEPGHLRHLYVRLYPVDQMCGTYKELIPSLTTDREEGKQCVSG</sequence>
<organism evidence="1">
    <name type="scientific">Cacopsylla melanoneura</name>
    <dbReference type="NCBI Taxonomy" id="428564"/>
    <lineage>
        <taxon>Eukaryota</taxon>
        <taxon>Metazoa</taxon>
        <taxon>Ecdysozoa</taxon>
        <taxon>Arthropoda</taxon>
        <taxon>Hexapoda</taxon>
        <taxon>Insecta</taxon>
        <taxon>Pterygota</taxon>
        <taxon>Neoptera</taxon>
        <taxon>Paraneoptera</taxon>
        <taxon>Hemiptera</taxon>
        <taxon>Sternorrhyncha</taxon>
        <taxon>Psylloidea</taxon>
        <taxon>Psyllidae</taxon>
        <taxon>Psyllinae</taxon>
        <taxon>Cacopsylla</taxon>
    </lineage>
</organism>
<proteinExistence type="predicted"/>
<accession>A0A8D8Q8P0</accession>
<reference evidence="1" key="1">
    <citation type="submission" date="2021-05" db="EMBL/GenBank/DDBJ databases">
        <authorList>
            <person name="Alioto T."/>
            <person name="Alioto T."/>
            <person name="Gomez Garrido J."/>
        </authorList>
    </citation>
    <scope>NUCLEOTIDE SEQUENCE</scope>
</reference>
<protein>
    <submittedName>
        <fullName evidence="1">Uncharacterized protein</fullName>
    </submittedName>
</protein>
<name>A0A8D8Q8P0_9HEMI</name>
<evidence type="ECO:0000313" key="1">
    <source>
        <dbReference type="EMBL" id="CAG6627231.1"/>
    </source>
</evidence>
<dbReference type="EMBL" id="HBUF01064709">
    <property type="protein sequence ID" value="CAG6627231.1"/>
    <property type="molecule type" value="Transcribed_RNA"/>
</dbReference>